<dbReference type="GO" id="GO:0006046">
    <property type="term" value="P:N-acetylglucosamine catabolic process"/>
    <property type="evidence" value="ECO:0007669"/>
    <property type="project" value="UniProtKB-UniRule"/>
</dbReference>
<dbReference type="PANTHER" id="PTHR11280">
    <property type="entry name" value="GLUCOSAMINE-6-PHOSPHATE ISOMERASE"/>
    <property type="match status" value="1"/>
</dbReference>
<keyword evidence="2" id="KW-0119">Carbohydrate metabolism</keyword>
<dbReference type="CDD" id="cd01399">
    <property type="entry name" value="GlcN6P_deaminase"/>
    <property type="match status" value="1"/>
</dbReference>
<dbReference type="SUPFAM" id="SSF100950">
    <property type="entry name" value="NagB/RpiA/CoA transferase-like"/>
    <property type="match status" value="1"/>
</dbReference>
<dbReference type="GO" id="GO:0019262">
    <property type="term" value="P:N-acetylneuraminate catabolic process"/>
    <property type="evidence" value="ECO:0007669"/>
    <property type="project" value="TreeGrafter"/>
</dbReference>
<dbReference type="InterPro" id="IPR004547">
    <property type="entry name" value="Glucosamine6P_isomerase"/>
</dbReference>
<dbReference type="NCBIfam" id="NF001684">
    <property type="entry name" value="PRK00443.1-4"/>
    <property type="match status" value="1"/>
</dbReference>
<dbReference type="InterPro" id="IPR006148">
    <property type="entry name" value="Glc/Gal-6P_isomerase"/>
</dbReference>
<protein>
    <recommendedName>
        <fullName evidence="3">Glucosamine-6-phosphate deaminase</fullName>
        <ecNumber evidence="3">3.5.99.6</ecNumber>
    </recommendedName>
</protein>
<evidence type="ECO:0000313" key="6">
    <source>
        <dbReference type="Proteomes" id="UP000029713"/>
    </source>
</evidence>
<gene>
    <name evidence="5" type="ORF">IN07_11980</name>
</gene>
<name>A0A098Y9R3_9ACTN</name>
<dbReference type="AlphaFoldDB" id="A0A098Y9R3"/>
<organism evidence="5 6">
    <name type="scientific">Modestobacter caceresii</name>
    <dbReference type="NCBI Taxonomy" id="1522368"/>
    <lineage>
        <taxon>Bacteria</taxon>
        <taxon>Bacillati</taxon>
        <taxon>Actinomycetota</taxon>
        <taxon>Actinomycetes</taxon>
        <taxon>Geodermatophilales</taxon>
        <taxon>Geodermatophilaceae</taxon>
        <taxon>Modestobacter</taxon>
    </lineage>
</organism>
<evidence type="ECO:0000256" key="1">
    <source>
        <dbReference type="ARBA" id="ARBA00022801"/>
    </source>
</evidence>
<reference evidence="5 6" key="1">
    <citation type="submission" date="2014-07" db="EMBL/GenBank/DDBJ databases">
        <title>Biosystematic studies on Modestobacter strains isolated from extreme hyper-arid desert soil and from historic building.</title>
        <authorList>
            <person name="Bukarasam K."/>
            <person name="Bull A."/>
            <person name="Girard G."/>
            <person name="van Wezel G."/>
            <person name="Goodfellow M."/>
        </authorList>
    </citation>
    <scope>NUCLEOTIDE SEQUENCE [LARGE SCALE GENOMIC DNA]</scope>
    <source>
        <strain evidence="5 6">KNN45-2b</strain>
    </source>
</reference>
<dbReference type="STRING" id="1522368.IN07_11980"/>
<dbReference type="RefSeq" id="WP_036336001.1">
    <property type="nucleotide sequence ID" value="NZ_JPMX01000049.1"/>
</dbReference>
<dbReference type="Pfam" id="PF01182">
    <property type="entry name" value="Glucosamine_iso"/>
    <property type="match status" value="1"/>
</dbReference>
<keyword evidence="1" id="KW-0378">Hydrolase</keyword>
<dbReference type="OrthoDB" id="9791139at2"/>
<dbReference type="Proteomes" id="UP000029713">
    <property type="component" value="Unassembled WGS sequence"/>
</dbReference>
<dbReference type="NCBIfam" id="TIGR00502">
    <property type="entry name" value="nagB"/>
    <property type="match status" value="1"/>
</dbReference>
<evidence type="ECO:0000313" key="5">
    <source>
        <dbReference type="EMBL" id="KGH46481.1"/>
    </source>
</evidence>
<dbReference type="InterPro" id="IPR037171">
    <property type="entry name" value="NagB/RpiA_transferase-like"/>
</dbReference>
<dbReference type="GO" id="GO:0042802">
    <property type="term" value="F:identical protein binding"/>
    <property type="evidence" value="ECO:0007669"/>
    <property type="project" value="TreeGrafter"/>
</dbReference>
<dbReference type="GO" id="GO:0005975">
    <property type="term" value="P:carbohydrate metabolic process"/>
    <property type="evidence" value="ECO:0007669"/>
    <property type="project" value="InterPro"/>
</dbReference>
<dbReference type="EMBL" id="JPMX01000049">
    <property type="protein sequence ID" value="KGH46481.1"/>
    <property type="molecule type" value="Genomic_DNA"/>
</dbReference>
<dbReference type="GO" id="GO:0005737">
    <property type="term" value="C:cytoplasm"/>
    <property type="evidence" value="ECO:0007669"/>
    <property type="project" value="TreeGrafter"/>
</dbReference>
<proteinExistence type="predicted"/>
<dbReference type="GO" id="GO:0006043">
    <property type="term" value="P:glucosamine catabolic process"/>
    <property type="evidence" value="ECO:0007669"/>
    <property type="project" value="TreeGrafter"/>
</dbReference>
<dbReference type="Gene3D" id="3.40.50.1360">
    <property type="match status" value="1"/>
</dbReference>
<comment type="caution">
    <text evidence="5">The sequence shown here is derived from an EMBL/GenBank/DDBJ whole genome shotgun (WGS) entry which is preliminary data.</text>
</comment>
<dbReference type="EC" id="3.5.99.6" evidence="3"/>
<dbReference type="InterPro" id="IPR018321">
    <property type="entry name" value="Glucosamine6P_isomerase_CS"/>
</dbReference>
<keyword evidence="6" id="KW-1185">Reference proteome</keyword>
<sequence>MEVVLLPTPEDCGRVVADAVAGSVLAALGRGGSVVLGLATGSSPLLAYRELLRRHREEGLSFDGVQAFLLDEYVGLPAGHPESYREVIRRELTDELGLDPAVVHGPDGAAADPLQAAHDYEDRLLAAGPVAVQVLGIGANGHLGFNEPGSSLASRTRVKTLTEETRIDNARFFGDDVTAVPRHVITQGLGTILGAEHLVLVATGEAKAAAIAAAVEGPLTASCPASVLQLHRHVTLVVDEAAGAQLARADYYRYVLSHKLTDQGW</sequence>
<accession>A0A098Y9R3</accession>
<evidence type="ECO:0000259" key="4">
    <source>
        <dbReference type="Pfam" id="PF01182"/>
    </source>
</evidence>
<dbReference type="PROSITE" id="PS01161">
    <property type="entry name" value="GLC_GALNAC_ISOMERASE"/>
    <property type="match status" value="1"/>
</dbReference>
<feature type="domain" description="Glucosamine/galactosamine-6-phosphate isomerase" evidence="4">
    <location>
        <begin position="8"/>
        <end position="231"/>
    </location>
</feature>
<dbReference type="GO" id="GO:0004342">
    <property type="term" value="F:glucosamine-6-phosphate deaminase activity"/>
    <property type="evidence" value="ECO:0007669"/>
    <property type="project" value="UniProtKB-UniRule"/>
</dbReference>
<evidence type="ECO:0000256" key="3">
    <source>
        <dbReference type="NCBIfam" id="TIGR00502"/>
    </source>
</evidence>
<evidence type="ECO:0000256" key="2">
    <source>
        <dbReference type="ARBA" id="ARBA00023277"/>
    </source>
</evidence>
<dbReference type="PANTHER" id="PTHR11280:SF5">
    <property type="entry name" value="GLUCOSAMINE-6-PHOSPHATE ISOMERASE"/>
    <property type="match status" value="1"/>
</dbReference>